<gene>
    <name evidence="4" type="ORF">ALQ29_03232</name>
</gene>
<dbReference type="PANTHER" id="PTHR43630">
    <property type="entry name" value="POLY-BETA-1,6-N-ACETYL-D-GLUCOSAMINE SYNTHASE"/>
    <property type="match status" value="1"/>
</dbReference>
<evidence type="ECO:0000256" key="1">
    <source>
        <dbReference type="ARBA" id="ARBA00022519"/>
    </source>
</evidence>
<dbReference type="InterPro" id="IPR001173">
    <property type="entry name" value="Glyco_trans_2-like"/>
</dbReference>
<dbReference type="EMBL" id="RBQF01000176">
    <property type="protein sequence ID" value="RMP09036.1"/>
    <property type="molecule type" value="Genomic_DNA"/>
</dbReference>
<dbReference type="Gene3D" id="3.90.550.10">
    <property type="entry name" value="Spore Coat Polysaccharide Biosynthesis Protein SpsA, Chain A"/>
    <property type="match status" value="1"/>
</dbReference>
<dbReference type="CDD" id="cd02511">
    <property type="entry name" value="Beta4Glucosyltransferase"/>
    <property type="match status" value="1"/>
</dbReference>
<dbReference type="Pfam" id="PF00535">
    <property type="entry name" value="Glycos_transf_2"/>
    <property type="match status" value="1"/>
</dbReference>
<keyword evidence="1" id="KW-1003">Cell membrane</keyword>
<comment type="caution">
    <text evidence="4">The sequence shown here is derived from an EMBL/GenBank/DDBJ whole genome shotgun (WGS) entry which is preliminary data.</text>
</comment>
<dbReference type="Proteomes" id="UP000276587">
    <property type="component" value="Unassembled WGS sequence"/>
</dbReference>
<keyword evidence="1" id="KW-0997">Cell inner membrane</keyword>
<proteinExistence type="inferred from homology"/>
<dbReference type="AlphaFoldDB" id="A0A3M3W7S9"/>
<reference evidence="4 5" key="1">
    <citation type="submission" date="2018-08" db="EMBL/GenBank/DDBJ databases">
        <title>Recombination of ecologically and evolutionarily significant loci maintains genetic cohesion in the Pseudomonas syringae species complex.</title>
        <authorList>
            <person name="Dillon M."/>
            <person name="Thakur S."/>
            <person name="Almeida R.N.D."/>
            <person name="Weir B.S."/>
            <person name="Guttman D.S."/>
        </authorList>
    </citation>
    <scope>NUCLEOTIDE SEQUENCE [LARGE SCALE GENOMIC DNA]</scope>
    <source>
        <strain evidence="4 5">ICMP 3555</strain>
    </source>
</reference>
<organism evidence="4 5">
    <name type="scientific">Pseudomonas marginalis pv. marginalis</name>
    <dbReference type="NCBI Taxonomy" id="97473"/>
    <lineage>
        <taxon>Bacteria</taxon>
        <taxon>Pseudomonadati</taxon>
        <taxon>Pseudomonadota</taxon>
        <taxon>Gammaproteobacteria</taxon>
        <taxon>Pseudomonadales</taxon>
        <taxon>Pseudomonadaceae</taxon>
        <taxon>Pseudomonas</taxon>
    </lineage>
</organism>
<keyword evidence="5" id="KW-1185">Reference proteome</keyword>
<name>A0A3M3W7S9_PSEMA</name>
<dbReference type="SUPFAM" id="SSF53448">
    <property type="entry name" value="Nucleotide-diphospho-sugar transferases"/>
    <property type="match status" value="1"/>
</dbReference>
<keyword evidence="1" id="KW-0472">Membrane</keyword>
<protein>
    <recommendedName>
        <fullName evidence="3">Glycosyltransferase 2-like domain-containing protein</fullName>
    </recommendedName>
</protein>
<accession>A0A3M3W7S9</accession>
<evidence type="ECO:0000256" key="2">
    <source>
        <dbReference type="ARBA" id="ARBA00038494"/>
    </source>
</evidence>
<evidence type="ECO:0000259" key="3">
    <source>
        <dbReference type="Pfam" id="PF00535"/>
    </source>
</evidence>
<dbReference type="PANTHER" id="PTHR43630:SF2">
    <property type="entry name" value="GLYCOSYLTRANSFERASE"/>
    <property type="match status" value="1"/>
</dbReference>
<evidence type="ECO:0000313" key="4">
    <source>
        <dbReference type="EMBL" id="RMP09036.1"/>
    </source>
</evidence>
<sequence>MGPEMNRETISVIILTYNESLHIARAIDSVRAFSDEVLVVDSFSSDDTCDIARRHGARVVQHAFINQAKQFQWALDNLPITGNWTMRLDADEIIEADLAAAINSRLSTLASDITGINFKRKHIFMGRWVRHGGRYPLKMLRLWRTGLGRMEDRWMDEHISVAEGRTITLEGGFADHNLHDLTFFTHKHNQYATREAIEVLNARLGLFAIRDEVHTGQSSFQAKAKRLIKNRLYNRVPFTLSSTAYFLWRYIIQMGFLDGRSGLVYHLLQGYWYRFLVGAKVLELETAIAHLNDKEAIVRELSKLTGHNLNLPTPK</sequence>
<evidence type="ECO:0000313" key="5">
    <source>
        <dbReference type="Proteomes" id="UP000276587"/>
    </source>
</evidence>
<feature type="domain" description="Glycosyltransferase 2-like" evidence="3">
    <location>
        <begin position="11"/>
        <end position="131"/>
    </location>
</feature>
<dbReference type="InterPro" id="IPR029044">
    <property type="entry name" value="Nucleotide-diphossugar_trans"/>
</dbReference>
<comment type="similarity">
    <text evidence="2">Belongs to the glycosyltransferase 2 family. WaaE/KdtX subfamily.</text>
</comment>